<keyword evidence="1" id="KW-0812">Transmembrane</keyword>
<feature type="transmembrane region" description="Helical" evidence="1">
    <location>
        <begin position="192"/>
        <end position="211"/>
    </location>
</feature>
<organism evidence="2 3">
    <name type="scientific">Caproiciproducens faecalis</name>
    <dbReference type="NCBI Taxonomy" id="2820301"/>
    <lineage>
        <taxon>Bacteria</taxon>
        <taxon>Bacillati</taxon>
        <taxon>Bacillota</taxon>
        <taxon>Clostridia</taxon>
        <taxon>Eubacteriales</taxon>
        <taxon>Acutalibacteraceae</taxon>
        <taxon>Caproiciproducens</taxon>
    </lineage>
</organism>
<feature type="transmembrane region" description="Helical" evidence="1">
    <location>
        <begin position="217"/>
        <end position="235"/>
    </location>
</feature>
<feature type="transmembrane region" description="Helical" evidence="1">
    <location>
        <begin position="162"/>
        <end position="185"/>
    </location>
</feature>
<keyword evidence="1" id="KW-0472">Membrane</keyword>
<keyword evidence="3" id="KW-1185">Reference proteome</keyword>
<evidence type="ECO:0000313" key="3">
    <source>
        <dbReference type="Proteomes" id="UP000719942"/>
    </source>
</evidence>
<evidence type="ECO:0008006" key="4">
    <source>
        <dbReference type="Google" id="ProtNLM"/>
    </source>
</evidence>
<evidence type="ECO:0000313" key="2">
    <source>
        <dbReference type="EMBL" id="MBW7571368.1"/>
    </source>
</evidence>
<name>A0ABS7DJA8_9FIRM</name>
<proteinExistence type="predicted"/>
<keyword evidence="1" id="KW-1133">Transmembrane helix</keyword>
<dbReference type="EMBL" id="JAGFNZ010000001">
    <property type="protein sequence ID" value="MBW7571368.1"/>
    <property type="molecule type" value="Genomic_DNA"/>
</dbReference>
<comment type="caution">
    <text evidence="2">The sequence shown here is derived from an EMBL/GenBank/DDBJ whole genome shotgun (WGS) entry which is preliminary data.</text>
</comment>
<accession>A0ABS7DJA8</accession>
<gene>
    <name evidence="2" type="ORF">J5W02_00965</name>
</gene>
<sequence length="246" mass="27533">MQMHQWFLSVNGSEHEIVFEGFKISGKTKLRIDGIPMLYSPFIVKKVGFFCPCEVDGSQIIIRFDLKNHPVGLIQDGFYLDTGAPMEEDVLSAFRAVAEAQNPLVANDKAGMGAFLTFVGLTYVNLVLIFVNAPFSFPYSATVPQLILGVALSLTAETPSTVIFAAGILISLFFTSVYLILYLLAKKRFWPVVATFVLVLLDTFVVIYLSLDDFSFYIIDILFHAWLIWSLVKLISARKKQVRQIG</sequence>
<dbReference type="RefSeq" id="WP_219963783.1">
    <property type="nucleotide sequence ID" value="NZ_JAGFNZ010000001.1"/>
</dbReference>
<dbReference type="Proteomes" id="UP000719942">
    <property type="component" value="Unassembled WGS sequence"/>
</dbReference>
<feature type="transmembrane region" description="Helical" evidence="1">
    <location>
        <begin position="110"/>
        <end position="130"/>
    </location>
</feature>
<reference evidence="2 3" key="1">
    <citation type="submission" date="2021-03" db="EMBL/GenBank/DDBJ databases">
        <title>Caproiciproducens sp. nov. isolated from feces of cow.</title>
        <authorList>
            <person name="Choi J.-Y."/>
        </authorList>
    </citation>
    <scope>NUCLEOTIDE SEQUENCE [LARGE SCALE GENOMIC DNA]</scope>
    <source>
        <strain evidence="2 3">AGMB10547</strain>
    </source>
</reference>
<protein>
    <recommendedName>
        <fullName evidence="4">CHASE2 domain-containing protein</fullName>
    </recommendedName>
</protein>
<evidence type="ECO:0000256" key="1">
    <source>
        <dbReference type="SAM" id="Phobius"/>
    </source>
</evidence>